<dbReference type="GeneID" id="36514827"/>
<evidence type="ECO:0000256" key="8">
    <source>
        <dbReference type="ARBA" id="ARBA00023136"/>
    </source>
</evidence>
<evidence type="ECO:0000256" key="10">
    <source>
        <dbReference type="SAM" id="Phobius"/>
    </source>
</evidence>
<gene>
    <name evidence="12" type="ORF">B9G98_01078</name>
</gene>
<dbReference type="GO" id="GO:0005783">
    <property type="term" value="C:endoplasmic reticulum"/>
    <property type="evidence" value="ECO:0007669"/>
    <property type="project" value="TreeGrafter"/>
</dbReference>
<proteinExistence type="inferred from homology"/>
<keyword evidence="3" id="KW-0813">Transport</keyword>
<keyword evidence="4 10" id="KW-0812">Transmembrane</keyword>
<evidence type="ECO:0000259" key="11">
    <source>
        <dbReference type="PROSITE" id="PS50192"/>
    </source>
</evidence>
<name>A0A2T0FEN8_9ASCO</name>
<comment type="similarity">
    <text evidence="2">Belongs to the syntaxin family.</text>
</comment>
<evidence type="ECO:0000256" key="5">
    <source>
        <dbReference type="ARBA" id="ARBA00022927"/>
    </source>
</evidence>
<protein>
    <submittedName>
        <fullName evidence="12">Syntaxin ufe1</fullName>
    </submittedName>
</protein>
<keyword evidence="7 9" id="KW-0175">Coiled coil</keyword>
<keyword evidence="13" id="KW-1185">Reference proteome</keyword>
<dbReference type="EMBL" id="NDIQ01000001">
    <property type="protein sequence ID" value="PRT53458.1"/>
    <property type="molecule type" value="Genomic_DNA"/>
</dbReference>
<dbReference type="GO" id="GO:0006890">
    <property type="term" value="P:retrograde vesicle-mediated transport, Golgi to endoplasmic reticulum"/>
    <property type="evidence" value="ECO:0007669"/>
    <property type="project" value="TreeGrafter"/>
</dbReference>
<dbReference type="InterPro" id="IPR000727">
    <property type="entry name" value="T_SNARE_dom"/>
</dbReference>
<reference evidence="12 13" key="1">
    <citation type="submission" date="2017-04" db="EMBL/GenBank/DDBJ databases">
        <title>Genome sequencing of [Candida] sorbophila.</title>
        <authorList>
            <person name="Ahn J.O."/>
        </authorList>
    </citation>
    <scope>NUCLEOTIDE SEQUENCE [LARGE SCALE GENOMIC DNA]</scope>
    <source>
        <strain evidence="12 13">DS02</strain>
    </source>
</reference>
<dbReference type="AlphaFoldDB" id="A0A2T0FEN8"/>
<dbReference type="PANTHER" id="PTHR15959">
    <property type="entry name" value="SYNTAXIN-18"/>
    <property type="match status" value="1"/>
</dbReference>
<dbReference type="PROSITE" id="PS50192">
    <property type="entry name" value="T_SNARE"/>
    <property type="match status" value="1"/>
</dbReference>
<dbReference type="InterPro" id="IPR010989">
    <property type="entry name" value="SNARE"/>
</dbReference>
<dbReference type="GO" id="GO:0015031">
    <property type="term" value="P:protein transport"/>
    <property type="evidence" value="ECO:0007669"/>
    <property type="project" value="UniProtKB-KW"/>
</dbReference>
<dbReference type="PANTHER" id="PTHR15959:SF0">
    <property type="entry name" value="SYNTAXIN-18"/>
    <property type="match status" value="1"/>
</dbReference>
<evidence type="ECO:0000256" key="7">
    <source>
        <dbReference type="ARBA" id="ARBA00023054"/>
    </source>
</evidence>
<organism evidence="12 13">
    <name type="scientific">Wickerhamiella sorbophila</name>
    <dbReference type="NCBI Taxonomy" id="45607"/>
    <lineage>
        <taxon>Eukaryota</taxon>
        <taxon>Fungi</taxon>
        <taxon>Dikarya</taxon>
        <taxon>Ascomycota</taxon>
        <taxon>Saccharomycotina</taxon>
        <taxon>Dipodascomycetes</taxon>
        <taxon>Dipodascales</taxon>
        <taxon>Trichomonascaceae</taxon>
        <taxon>Wickerhamiella</taxon>
    </lineage>
</organism>
<accession>A0A2T0FEN8</accession>
<dbReference type="STRING" id="45607.A0A2T0FEN8"/>
<dbReference type="SUPFAM" id="SSF47661">
    <property type="entry name" value="t-snare proteins"/>
    <property type="match status" value="1"/>
</dbReference>
<sequence>MDRTLLYREIVRLANPSADQVIEPRDSVDAVTQQCLSIATTLRGLEDRLAEIRGSYLATAGRGQLSESQCDEIDYDVNRILQQEKVRLRKLEEYQNAQASEKATGFKRLLKDPKLEEIKRTLEMHRQRMFVYLTERLKHVTDIHVAQKKARAARLKGRKKAAAAVLQSHSLPTRASSAPRAPVAELEISDQEQQALLLENNDLLQDLQATLDQAQHAERSMKEISEIQTELANHLHTQTEMISQMIDDVFKTTDDIGGANVQLKQAKARNRRASSIIVYSSLIIAILLLVYDWLL</sequence>
<evidence type="ECO:0000313" key="13">
    <source>
        <dbReference type="Proteomes" id="UP000238350"/>
    </source>
</evidence>
<dbReference type="Proteomes" id="UP000238350">
    <property type="component" value="Unassembled WGS sequence"/>
</dbReference>
<evidence type="ECO:0000256" key="6">
    <source>
        <dbReference type="ARBA" id="ARBA00022989"/>
    </source>
</evidence>
<evidence type="ECO:0000256" key="3">
    <source>
        <dbReference type="ARBA" id="ARBA00022448"/>
    </source>
</evidence>
<feature type="transmembrane region" description="Helical" evidence="10">
    <location>
        <begin position="276"/>
        <end position="294"/>
    </location>
</feature>
<keyword evidence="6 10" id="KW-1133">Transmembrane helix</keyword>
<evidence type="ECO:0000313" key="12">
    <source>
        <dbReference type="EMBL" id="PRT53458.1"/>
    </source>
</evidence>
<evidence type="ECO:0000256" key="9">
    <source>
        <dbReference type="SAM" id="Coils"/>
    </source>
</evidence>
<comment type="caution">
    <text evidence="12">The sequence shown here is derived from an EMBL/GenBank/DDBJ whole genome shotgun (WGS) entry which is preliminary data.</text>
</comment>
<dbReference type="Gene3D" id="1.20.5.110">
    <property type="match status" value="1"/>
</dbReference>
<evidence type="ECO:0000256" key="1">
    <source>
        <dbReference type="ARBA" id="ARBA00004211"/>
    </source>
</evidence>
<evidence type="ECO:0000256" key="4">
    <source>
        <dbReference type="ARBA" id="ARBA00022692"/>
    </source>
</evidence>
<feature type="coiled-coil region" evidence="9">
    <location>
        <begin position="197"/>
        <end position="224"/>
    </location>
</feature>
<evidence type="ECO:0000256" key="2">
    <source>
        <dbReference type="ARBA" id="ARBA00009063"/>
    </source>
</evidence>
<dbReference type="OrthoDB" id="342981at2759"/>
<keyword evidence="5" id="KW-0653">Protein transport</keyword>
<comment type="subcellular location">
    <subcellularLocation>
        <location evidence="1">Membrane</location>
        <topology evidence="1">Single-pass type IV membrane protein</topology>
    </subcellularLocation>
</comment>
<dbReference type="RefSeq" id="XP_024663404.1">
    <property type="nucleotide sequence ID" value="XM_024807636.1"/>
</dbReference>
<dbReference type="GO" id="GO:0031201">
    <property type="term" value="C:SNARE complex"/>
    <property type="evidence" value="ECO:0007669"/>
    <property type="project" value="TreeGrafter"/>
</dbReference>
<dbReference type="SMART" id="SM00397">
    <property type="entry name" value="t_SNARE"/>
    <property type="match status" value="1"/>
</dbReference>
<keyword evidence="8 10" id="KW-0472">Membrane</keyword>
<feature type="domain" description="T-SNARE coiled-coil homology" evidence="11">
    <location>
        <begin position="204"/>
        <end position="266"/>
    </location>
</feature>